<dbReference type="PROSITE" id="PS51471">
    <property type="entry name" value="FE2OG_OXY"/>
    <property type="match status" value="1"/>
</dbReference>
<feature type="domain" description="Fe2OG dioxygenase" evidence="6">
    <location>
        <begin position="187"/>
        <end position="288"/>
    </location>
</feature>
<dbReference type="Pfam" id="PF14226">
    <property type="entry name" value="DIOX_N"/>
    <property type="match status" value="1"/>
</dbReference>
<comment type="similarity">
    <text evidence="1 5">Belongs to the iron/ascorbate-dependent oxidoreductase family.</text>
</comment>
<evidence type="ECO:0000256" key="4">
    <source>
        <dbReference type="ARBA" id="ARBA00023004"/>
    </source>
</evidence>
<organism evidence="7">
    <name type="scientific">Vitis vinifera</name>
    <name type="common">Grape</name>
    <dbReference type="NCBI Taxonomy" id="29760"/>
    <lineage>
        <taxon>Eukaryota</taxon>
        <taxon>Viridiplantae</taxon>
        <taxon>Streptophyta</taxon>
        <taxon>Embryophyta</taxon>
        <taxon>Tracheophyta</taxon>
        <taxon>Spermatophyta</taxon>
        <taxon>Magnoliopsida</taxon>
        <taxon>eudicotyledons</taxon>
        <taxon>Gunneridae</taxon>
        <taxon>Pentapetalae</taxon>
        <taxon>rosids</taxon>
        <taxon>Vitales</taxon>
        <taxon>Vitaceae</taxon>
        <taxon>Viteae</taxon>
        <taxon>Vitis</taxon>
    </lineage>
</organism>
<sequence>MGEVDPAFVQDAQHRPKLAVIEAEGIPLIDLSSANASNHVSQIADACKNWGFFQVINHGVSSESRRKIWDAARKFFALPVEEKRKVSRDEVNPFGYFDTEHTKNVRDWKEVFDFVVRTPAFGPASDDPDDKELIELTNRWPQYPPELREVCEEYARETEKLAFKLMGLISLSLGLPENRFNLFFEESTSSVRFNHYPPCPVPHLALGVGHHKDVGALTILAQDDVGGLEVKRKTDGEWVRVKPTPDAYIINVGDIIQAWSNDTYESVEHRVILNSERERFSIPFFFNPAHHLWVQPLEELTKGEKPKYRAYNLGKFLATKKRSNLKKLGVENLQISHFKVSE</sequence>
<dbReference type="GO" id="GO:0046872">
    <property type="term" value="F:metal ion binding"/>
    <property type="evidence" value="ECO:0007669"/>
    <property type="project" value="UniProtKB-KW"/>
</dbReference>
<dbReference type="InterPro" id="IPR027443">
    <property type="entry name" value="IPNS-like_sf"/>
</dbReference>
<keyword evidence="2 5" id="KW-0479">Metal-binding</keyword>
<dbReference type="GO" id="GO:0051213">
    <property type="term" value="F:dioxygenase activity"/>
    <property type="evidence" value="ECO:0007669"/>
    <property type="project" value="UniProtKB-ARBA"/>
</dbReference>
<evidence type="ECO:0000256" key="3">
    <source>
        <dbReference type="ARBA" id="ARBA00023002"/>
    </source>
</evidence>
<evidence type="ECO:0000259" key="6">
    <source>
        <dbReference type="PROSITE" id="PS51471"/>
    </source>
</evidence>
<proteinExistence type="inferred from homology"/>
<dbReference type="PANTHER" id="PTHR10209:SF885">
    <property type="entry name" value="2OG-FE(II) OXYGENASE FAMILY, PUTATIVE (AFU_ORTHOLOGUE AFUA_2G00750)-RELATED"/>
    <property type="match status" value="1"/>
</dbReference>
<dbReference type="InterPro" id="IPR005123">
    <property type="entry name" value="Oxoglu/Fe-dep_dioxygenase_dom"/>
</dbReference>
<dbReference type="PRINTS" id="PR00682">
    <property type="entry name" value="IPNSYNTHASE"/>
</dbReference>
<accession>A5BD50</accession>
<dbReference type="InterPro" id="IPR044861">
    <property type="entry name" value="IPNS-like_FE2OG_OXY"/>
</dbReference>
<evidence type="ECO:0000256" key="2">
    <source>
        <dbReference type="ARBA" id="ARBA00022723"/>
    </source>
</evidence>
<evidence type="ECO:0000313" key="7">
    <source>
        <dbReference type="EMBL" id="CAN63356.1"/>
    </source>
</evidence>
<reference evidence="7" key="1">
    <citation type="journal article" date="2007" name="PLoS ONE">
        <title>The first genome sequence of an elite grapevine cultivar (Pinot noir Vitis vinifera L.): coping with a highly heterozygous genome.</title>
        <authorList>
            <person name="Velasco R."/>
            <person name="Zharkikh A."/>
            <person name="Troggio M."/>
            <person name="Cartwright D.A."/>
            <person name="Cestaro A."/>
            <person name="Pruss D."/>
            <person name="Pindo M."/>
            <person name="FitzGerald L.M."/>
            <person name="Vezzulli S."/>
            <person name="Reid J."/>
            <person name="Malacarne G."/>
            <person name="Iliev D."/>
            <person name="Coppola G."/>
            <person name="Wardell B."/>
            <person name="Micheletti D."/>
            <person name="Macalma T."/>
            <person name="Facci M."/>
            <person name="Mitchell J.T."/>
            <person name="Perazzolli M."/>
            <person name="Eldredge G."/>
            <person name="Gatto P."/>
            <person name="Oyzerski R."/>
            <person name="Moretto M."/>
            <person name="Gutin N."/>
            <person name="Stefanini M."/>
            <person name="Chen Y."/>
            <person name="Segala C."/>
            <person name="Davenport C."/>
            <person name="Dematte L."/>
            <person name="Mraz A."/>
            <person name="Battilana J."/>
            <person name="Stormo K."/>
            <person name="Costa F."/>
            <person name="Tao Q."/>
            <person name="Si-Ammour A."/>
            <person name="Harkins T."/>
            <person name="Lackey A."/>
            <person name="Perbost C."/>
            <person name="Taillon B."/>
            <person name="Stella A."/>
            <person name="Solovyev V."/>
            <person name="Fawcett J.A."/>
            <person name="Sterck L."/>
            <person name="Vandepoele K."/>
            <person name="Grando S.M."/>
            <person name="Toppo S."/>
            <person name="Moser C."/>
            <person name="Lanchbury J."/>
            <person name="Bogden R."/>
            <person name="Skolnick M."/>
            <person name="Sgaramella V."/>
            <person name="Bhatnagar S.K."/>
            <person name="Fontana P."/>
            <person name="Gutin A."/>
            <person name="Van de Peer Y."/>
            <person name="Salamini F."/>
            <person name="Viola R."/>
        </authorList>
    </citation>
    <scope>NUCLEOTIDE SEQUENCE</scope>
</reference>
<keyword evidence="4 5" id="KW-0408">Iron</keyword>
<dbReference type="Gene3D" id="2.60.120.330">
    <property type="entry name" value="B-lactam Antibiotic, Isopenicillin N Synthase, Chain"/>
    <property type="match status" value="1"/>
</dbReference>
<protein>
    <recommendedName>
        <fullName evidence="6">Fe2OG dioxygenase domain-containing protein</fullName>
    </recommendedName>
</protein>
<name>A5BD50_VITVI</name>
<dbReference type="SUPFAM" id="SSF51197">
    <property type="entry name" value="Clavaminate synthase-like"/>
    <property type="match status" value="1"/>
</dbReference>
<dbReference type="AlphaFoldDB" id="A5BD50"/>
<dbReference type="FunFam" id="2.60.120.330:FF:000012">
    <property type="entry name" value="Gibberellin 20 oxidase 1"/>
    <property type="match status" value="1"/>
</dbReference>
<keyword evidence="3 5" id="KW-0560">Oxidoreductase</keyword>
<dbReference type="InterPro" id="IPR026992">
    <property type="entry name" value="DIOX_N"/>
</dbReference>
<dbReference type="ExpressionAtlas" id="A5BD50">
    <property type="expression patterns" value="baseline and differential"/>
</dbReference>
<dbReference type="PANTHER" id="PTHR10209">
    <property type="entry name" value="OXIDOREDUCTASE, 2OG-FE II OXYGENASE FAMILY PROTEIN"/>
    <property type="match status" value="1"/>
</dbReference>
<gene>
    <name evidence="7" type="ORF">VITISV_011476</name>
</gene>
<dbReference type="EMBL" id="AM455093">
    <property type="protein sequence ID" value="CAN63356.1"/>
    <property type="molecule type" value="Genomic_DNA"/>
</dbReference>
<dbReference type="Pfam" id="PF03171">
    <property type="entry name" value="2OG-FeII_Oxy"/>
    <property type="match status" value="1"/>
</dbReference>
<evidence type="ECO:0000256" key="5">
    <source>
        <dbReference type="RuleBase" id="RU003682"/>
    </source>
</evidence>
<evidence type="ECO:0000256" key="1">
    <source>
        <dbReference type="ARBA" id="ARBA00008056"/>
    </source>
</evidence>